<dbReference type="KEGG" id="ptm:GSPATT00033359001"/>
<accession>A0BY89</accession>
<feature type="compositionally biased region" description="Low complexity" evidence="2">
    <location>
        <begin position="857"/>
        <end position="868"/>
    </location>
</feature>
<dbReference type="STRING" id="5888.A0BY89"/>
<feature type="coiled-coil region" evidence="1">
    <location>
        <begin position="239"/>
        <end position="351"/>
    </location>
</feature>
<gene>
    <name evidence="4" type="ORF">GSPATT00033359001</name>
</gene>
<sequence>MSEQYKFRILKTTQSIQPNQLGCPTQRSDSSNERLTRIQRDSLPNLKNQQQYSNISYRYSQKHKALSQGTFYGSPLLAQNQLDIIDKMKFQPRNDFYGQLKSVDPYQYPTRLSELYLSPKTLREPTVEVHIPTELKEPPLQLGKFCSNLSKHNPRDKLHRGIPQKHDIKSLAVWVDLMVQQIVDKYNDQKQLDFYEEVQNVLTLCLKELIRQISIDCIERSVLLEKIWTQYVEINSSVIDQLVNEKKEIEKQNLKQIMKTHQLYQLEIDNFQLIISNQKEEQSKLQEKLIKLKDNAKYLKKTNRNLQNTVRQLKFQLNDYTTSNKYLLSEIENLKQQIQDNETDLHDFQQRFQTNYRSQSPQNSDHSPLQFPQPIKVIQPNMHQAFDNQNDAQMMDDLKNDSDISISNIEDILKNQATDTNDLITILDLQKEQSIQTFVFNCVPEYKQYFSLNLNLRSILLPDFRHNIVQTDSSMSNAVEKETQTELPNEIQEEIKNEEEQLIQFQDQFIKVQENYKQFMEGDQLDSPDLNQMSSFVLSLGDISSKIKQTVQKQREYRTSLLLVNSAQKDENLRNATELQSLKNTNENLQQNLESAKNEIIELEAHLELQENINSKLERKYNKIKEKKQQLVEKTTNLINSLTKTQKFTNIIKKKIQEKRSSVFIQKKQPSTQSQSQLPSSVDISQQFLSANSPQNNLVVSSPGRQQMSGYSNRNQPKPEGQVNRTISQRELVQESNAPKKKWNIQITNTDEQQKESDNESEISQSQISFQQSISMAQDDVLSQRSFVSNRRSSQIQVQAKSPGNHQLIPSNGNNRSSLKSAKKSTPISTSNTLNNEGVKMISDTLRQFLNEELDNSDASSVESSISSKLEAYSKKKSDRQQKRRNITQTQAPKFQNRNNAESTSQLNFQRSKYLVTFLAERFAKNPKLAMPKMQRINILKFISQFYSDKIKQYSNKNTPLHQMCYEYFVNTYGFKSMAEQKLTNFYQSVYFYRENFRINLFGRFLQLLSPLTLEDLDIYIQSLKILDENEIALHMASIVNEKGVLVQLDKAIASLDIQHQCLGADIKDKIIREIRQNTYERKGKVCVDVDFFISKLLKGYHQHKLIHQAHFEEVFYSADMDMDGMIEFQEFQKLYLHFEINQGTTSNKKFIRTQFMERCDTVSNESGEKAMSLDRFVAFSLENNIFSEEKFSKFSKNVDPNDPIKNLNDLKDNWRSIQSLLMGRINLSDPNEGEYYQSIIYKLDQALNGKELKESYWISYRILDADTKALYLDKVASDLIPEDLLCIQELMGELFDDNIEID</sequence>
<keyword evidence="5" id="KW-1185">Reference proteome</keyword>
<feature type="region of interest" description="Disordered" evidence="2">
    <location>
        <begin position="786"/>
        <end position="836"/>
    </location>
</feature>
<feature type="coiled-coil region" evidence="1">
    <location>
        <begin position="572"/>
        <end position="637"/>
    </location>
</feature>
<evidence type="ECO:0000256" key="2">
    <source>
        <dbReference type="SAM" id="MobiDB-lite"/>
    </source>
</evidence>
<feature type="compositionally biased region" description="Polar residues" evidence="2">
    <location>
        <begin position="693"/>
        <end position="716"/>
    </location>
</feature>
<dbReference type="InterPro" id="IPR002048">
    <property type="entry name" value="EF_hand_dom"/>
</dbReference>
<feature type="compositionally biased region" description="Basic and acidic residues" evidence="2">
    <location>
        <begin position="872"/>
        <end position="881"/>
    </location>
</feature>
<dbReference type="Proteomes" id="UP000000600">
    <property type="component" value="Unassembled WGS sequence"/>
</dbReference>
<evidence type="ECO:0000313" key="4">
    <source>
        <dbReference type="EMBL" id="CAK63506.1"/>
    </source>
</evidence>
<dbReference type="PROSITE" id="PS00018">
    <property type="entry name" value="EF_HAND_1"/>
    <property type="match status" value="1"/>
</dbReference>
<evidence type="ECO:0000259" key="3">
    <source>
        <dbReference type="PROSITE" id="PS50222"/>
    </source>
</evidence>
<dbReference type="EMBL" id="CT868026">
    <property type="protein sequence ID" value="CAK63506.1"/>
    <property type="molecule type" value="Genomic_DNA"/>
</dbReference>
<dbReference type="HOGENOM" id="CLU_259078_0_0_1"/>
<feature type="domain" description="EF-hand" evidence="3">
    <location>
        <begin position="1107"/>
        <end position="1142"/>
    </location>
</feature>
<feature type="compositionally biased region" description="Polar residues" evidence="2">
    <location>
        <begin position="723"/>
        <end position="737"/>
    </location>
</feature>
<dbReference type="PROSITE" id="PS50222">
    <property type="entry name" value="EF_HAND_2"/>
    <property type="match status" value="1"/>
</dbReference>
<dbReference type="PANTHER" id="PTHR34894">
    <property type="entry name" value="SAM-DEPENDENT METHYLTRANSFERASE RSMI, CONSERVED SITE"/>
    <property type="match status" value="1"/>
</dbReference>
<proteinExistence type="predicted"/>
<dbReference type="OrthoDB" id="299828at2759"/>
<feature type="region of interest" description="Disordered" evidence="2">
    <location>
        <begin position="857"/>
        <end position="905"/>
    </location>
</feature>
<evidence type="ECO:0000256" key="1">
    <source>
        <dbReference type="SAM" id="Coils"/>
    </source>
</evidence>
<dbReference type="PANTHER" id="PTHR34894:SF5">
    <property type="entry name" value="EF-HAND DOMAIN-CONTAINING PROTEIN"/>
    <property type="match status" value="1"/>
</dbReference>
<keyword evidence="1" id="KW-0175">Coiled coil</keyword>
<dbReference type="eggNOG" id="ENOG502RT07">
    <property type="taxonomic scope" value="Eukaryota"/>
</dbReference>
<name>A0BY89_PARTE</name>
<protein>
    <recommendedName>
        <fullName evidence="3">EF-hand domain-containing protein</fullName>
    </recommendedName>
</protein>
<dbReference type="RefSeq" id="XP_001430904.1">
    <property type="nucleotide sequence ID" value="XM_001430867.1"/>
</dbReference>
<feature type="region of interest" description="Disordered" evidence="2">
    <location>
        <begin position="693"/>
        <end position="768"/>
    </location>
</feature>
<dbReference type="InterPro" id="IPR018247">
    <property type="entry name" value="EF_Hand_1_Ca_BS"/>
</dbReference>
<dbReference type="GO" id="GO:0005509">
    <property type="term" value="F:calcium ion binding"/>
    <property type="evidence" value="ECO:0007669"/>
    <property type="project" value="InterPro"/>
</dbReference>
<dbReference type="GeneID" id="5016688"/>
<reference evidence="4 5" key="1">
    <citation type="journal article" date="2006" name="Nature">
        <title>Global trends of whole-genome duplications revealed by the ciliate Paramecium tetraurelia.</title>
        <authorList>
            <consortium name="Genoscope"/>
            <person name="Aury J.-M."/>
            <person name="Jaillon O."/>
            <person name="Duret L."/>
            <person name="Noel B."/>
            <person name="Jubin C."/>
            <person name="Porcel B.M."/>
            <person name="Segurens B."/>
            <person name="Daubin V."/>
            <person name="Anthouard V."/>
            <person name="Aiach N."/>
            <person name="Arnaiz O."/>
            <person name="Billaut A."/>
            <person name="Beisson J."/>
            <person name="Blanc I."/>
            <person name="Bouhouche K."/>
            <person name="Camara F."/>
            <person name="Duharcourt S."/>
            <person name="Guigo R."/>
            <person name="Gogendeau D."/>
            <person name="Katinka M."/>
            <person name="Keller A.-M."/>
            <person name="Kissmehl R."/>
            <person name="Klotz C."/>
            <person name="Koll F."/>
            <person name="Le Moue A."/>
            <person name="Lepere C."/>
            <person name="Malinsky S."/>
            <person name="Nowacki M."/>
            <person name="Nowak J.K."/>
            <person name="Plattner H."/>
            <person name="Poulain J."/>
            <person name="Ruiz F."/>
            <person name="Serrano V."/>
            <person name="Zagulski M."/>
            <person name="Dessen P."/>
            <person name="Betermier M."/>
            <person name="Weissenbach J."/>
            <person name="Scarpelli C."/>
            <person name="Schachter V."/>
            <person name="Sperling L."/>
            <person name="Meyer E."/>
            <person name="Cohen J."/>
            <person name="Wincker P."/>
        </authorList>
    </citation>
    <scope>NUCLEOTIDE SEQUENCE [LARGE SCALE GENOMIC DNA]</scope>
    <source>
        <strain evidence="4 5">Stock d4-2</strain>
    </source>
</reference>
<organism evidence="4 5">
    <name type="scientific">Paramecium tetraurelia</name>
    <dbReference type="NCBI Taxonomy" id="5888"/>
    <lineage>
        <taxon>Eukaryota</taxon>
        <taxon>Sar</taxon>
        <taxon>Alveolata</taxon>
        <taxon>Ciliophora</taxon>
        <taxon>Intramacronucleata</taxon>
        <taxon>Oligohymenophorea</taxon>
        <taxon>Peniculida</taxon>
        <taxon>Parameciidae</taxon>
        <taxon>Paramecium</taxon>
    </lineage>
</organism>
<dbReference type="InParanoid" id="A0BY89"/>
<feature type="compositionally biased region" description="Polar residues" evidence="2">
    <location>
        <begin position="887"/>
        <end position="905"/>
    </location>
</feature>
<evidence type="ECO:0000313" key="5">
    <source>
        <dbReference type="Proteomes" id="UP000000600"/>
    </source>
</evidence>
<dbReference type="OMA" id="QPRNDFY"/>